<feature type="domain" description="Stealth protein CR1 conserved region 1" evidence="5">
    <location>
        <begin position="1"/>
        <end position="22"/>
    </location>
</feature>
<dbReference type="Pfam" id="PF11380">
    <property type="entry name" value="Stealth_CR2"/>
    <property type="match status" value="1"/>
</dbReference>
<feature type="domain" description="Stealth protein CR2 conserved region 2" evidence="4">
    <location>
        <begin position="41"/>
        <end position="142"/>
    </location>
</feature>
<dbReference type="AlphaFoldDB" id="A0A1I3NKB5"/>
<name>A0A1I3NKB5_9PSED</name>
<reference evidence="7" key="1">
    <citation type="submission" date="2016-10" db="EMBL/GenBank/DDBJ databases">
        <authorList>
            <person name="Varghese N."/>
            <person name="Submissions S."/>
        </authorList>
    </citation>
    <scope>NUCLEOTIDE SEQUENCE [LARGE SCALE GENOMIC DNA]</scope>
    <source>
        <strain evidence="7">LMG 24016</strain>
    </source>
</reference>
<evidence type="ECO:0000256" key="2">
    <source>
        <dbReference type="ARBA" id="ARBA00022679"/>
    </source>
</evidence>
<organism evidence="6 7">
    <name type="scientific">Pseudomonas guineae</name>
    <dbReference type="NCBI Taxonomy" id="425504"/>
    <lineage>
        <taxon>Bacteria</taxon>
        <taxon>Pseudomonadati</taxon>
        <taxon>Pseudomonadota</taxon>
        <taxon>Gammaproteobacteria</taxon>
        <taxon>Pseudomonadales</taxon>
        <taxon>Pseudomonadaceae</taxon>
        <taxon>Pseudomonas</taxon>
    </lineage>
</organism>
<sequence length="318" mass="36580">MQIDAVITWVDGGDANWRAKRQHHSGEPQHDLLPFSNGEGRYRDNDDLVFLLRSMEKFWGIDGSIFIVTDQQVPSFIAEHPRLRIVDHSQILDACYLPTFSSRAIESALHHIPDLSEHFVSFNDDQMLTRHVQPKDFFSAVGSMVFLTRERIPTIDSDLQLSGHNDANNARNWMQKTYGASSIEFIPEHAPKGIRKSWMMELEAAHPDIFDEVRQEKFRRRTGQSILANLYLDWCATHGRADIDWEQCRYLLTDDVENGRVASLLDSLGRHLCICINDTTDDRSDVATMRDKLDRIRTELFPRPSYFESVPSFDAVSA</sequence>
<gene>
    <name evidence="6" type="ORF">SAMN05216206_3508</name>
</gene>
<comment type="similarity">
    <text evidence="1">Belongs to the stealth family.</text>
</comment>
<keyword evidence="7" id="KW-1185">Reference proteome</keyword>
<dbReference type="InterPro" id="IPR047141">
    <property type="entry name" value="Stealth"/>
</dbReference>
<evidence type="ECO:0000256" key="3">
    <source>
        <dbReference type="ARBA" id="ARBA00023169"/>
    </source>
</evidence>
<dbReference type="STRING" id="425504.SAMN05216206_3508"/>
<evidence type="ECO:0000259" key="5">
    <source>
        <dbReference type="Pfam" id="PF17101"/>
    </source>
</evidence>
<dbReference type="Proteomes" id="UP000243606">
    <property type="component" value="Unassembled WGS sequence"/>
</dbReference>
<evidence type="ECO:0000313" key="6">
    <source>
        <dbReference type="EMBL" id="SFJ09828.1"/>
    </source>
</evidence>
<evidence type="ECO:0000313" key="7">
    <source>
        <dbReference type="Proteomes" id="UP000243606"/>
    </source>
</evidence>
<dbReference type="Pfam" id="PF17101">
    <property type="entry name" value="Stealth_CR1"/>
    <property type="match status" value="1"/>
</dbReference>
<evidence type="ECO:0000256" key="1">
    <source>
        <dbReference type="ARBA" id="ARBA00007583"/>
    </source>
</evidence>
<proteinExistence type="inferred from homology"/>
<dbReference type="InterPro" id="IPR021520">
    <property type="entry name" value="Stealth_CR2"/>
</dbReference>
<dbReference type="RefSeq" id="WP_090244274.1">
    <property type="nucleotide sequence ID" value="NZ_FOQL01000005.1"/>
</dbReference>
<keyword evidence="3" id="KW-0270">Exopolysaccharide synthesis</keyword>
<dbReference type="GO" id="GO:0016772">
    <property type="term" value="F:transferase activity, transferring phosphorus-containing groups"/>
    <property type="evidence" value="ECO:0007669"/>
    <property type="project" value="InterPro"/>
</dbReference>
<dbReference type="PANTHER" id="PTHR24045">
    <property type="match status" value="1"/>
</dbReference>
<dbReference type="OrthoDB" id="9776077at2"/>
<dbReference type="GO" id="GO:0000271">
    <property type="term" value="P:polysaccharide biosynthetic process"/>
    <property type="evidence" value="ECO:0007669"/>
    <property type="project" value="UniProtKB-KW"/>
</dbReference>
<keyword evidence="2" id="KW-0808">Transferase</keyword>
<protein>
    <submittedName>
        <fullName evidence="6">Stealth protein CR1, conserved region 1</fullName>
    </submittedName>
</protein>
<dbReference type="EMBL" id="FOQL01000005">
    <property type="protein sequence ID" value="SFJ09828.1"/>
    <property type="molecule type" value="Genomic_DNA"/>
</dbReference>
<accession>A0A1I3NKB5</accession>
<dbReference type="InterPro" id="IPR031358">
    <property type="entry name" value="Stealth_CR1"/>
</dbReference>
<dbReference type="PANTHER" id="PTHR24045:SF0">
    <property type="entry name" value="N-ACETYLGLUCOSAMINE-1-PHOSPHOTRANSFERASE SUBUNITS ALPHA_BETA"/>
    <property type="match status" value="1"/>
</dbReference>
<evidence type="ECO:0000259" key="4">
    <source>
        <dbReference type="Pfam" id="PF11380"/>
    </source>
</evidence>